<dbReference type="PANTHER" id="PTHR43952">
    <property type="entry name" value="MYB FAMILY TRANSCRIPTION FACTOR-RELATED"/>
    <property type="match status" value="1"/>
</dbReference>
<protein>
    <recommendedName>
        <fullName evidence="5">Myb-like domain-containing protein</fullName>
    </recommendedName>
</protein>
<accession>A0A811RMY2</accession>
<evidence type="ECO:0000256" key="2">
    <source>
        <dbReference type="ARBA" id="ARBA00023015"/>
    </source>
</evidence>
<evidence type="ECO:0000256" key="3">
    <source>
        <dbReference type="ARBA" id="ARBA00023163"/>
    </source>
</evidence>
<dbReference type="CDD" id="cd00167">
    <property type="entry name" value="SANT"/>
    <property type="match status" value="1"/>
</dbReference>
<organism evidence="6 7">
    <name type="scientific">Miscanthus lutarioriparius</name>
    <dbReference type="NCBI Taxonomy" id="422564"/>
    <lineage>
        <taxon>Eukaryota</taxon>
        <taxon>Viridiplantae</taxon>
        <taxon>Streptophyta</taxon>
        <taxon>Embryophyta</taxon>
        <taxon>Tracheophyta</taxon>
        <taxon>Spermatophyta</taxon>
        <taxon>Magnoliopsida</taxon>
        <taxon>Liliopsida</taxon>
        <taxon>Poales</taxon>
        <taxon>Poaceae</taxon>
        <taxon>PACMAD clade</taxon>
        <taxon>Panicoideae</taxon>
        <taxon>Andropogonodae</taxon>
        <taxon>Andropogoneae</taxon>
        <taxon>Saccharinae</taxon>
        <taxon>Miscanthus</taxon>
    </lineage>
</organism>
<dbReference type="GO" id="GO:0005634">
    <property type="term" value="C:nucleus"/>
    <property type="evidence" value="ECO:0007669"/>
    <property type="project" value="UniProtKB-SubCell"/>
</dbReference>
<dbReference type="InterPro" id="IPR009057">
    <property type="entry name" value="Homeodomain-like_sf"/>
</dbReference>
<dbReference type="SMART" id="SM00717">
    <property type="entry name" value="SANT"/>
    <property type="match status" value="1"/>
</dbReference>
<dbReference type="InterPro" id="IPR044636">
    <property type="entry name" value="RADIALIS-like"/>
</dbReference>
<evidence type="ECO:0000313" key="6">
    <source>
        <dbReference type="EMBL" id="CAD6271174.1"/>
    </source>
</evidence>
<gene>
    <name evidence="6" type="ORF">NCGR_LOCUS54461</name>
</gene>
<dbReference type="OrthoDB" id="118550at2759"/>
<keyword evidence="2" id="KW-0805">Transcription regulation</keyword>
<comment type="caution">
    <text evidence="6">The sequence shown here is derived from an EMBL/GenBank/DDBJ whole genome shotgun (WGS) entry which is preliminary data.</text>
</comment>
<reference evidence="6" key="1">
    <citation type="submission" date="2020-10" db="EMBL/GenBank/DDBJ databases">
        <authorList>
            <person name="Han B."/>
            <person name="Lu T."/>
            <person name="Zhao Q."/>
            <person name="Huang X."/>
            <person name="Zhao Y."/>
        </authorList>
    </citation>
    <scope>NUCLEOTIDE SEQUENCE</scope>
</reference>
<dbReference type="Pfam" id="PF23082">
    <property type="entry name" value="Myb_DNA-binding_2"/>
    <property type="match status" value="1"/>
</dbReference>
<evidence type="ECO:0000256" key="4">
    <source>
        <dbReference type="ARBA" id="ARBA00023242"/>
    </source>
</evidence>
<dbReference type="Gene3D" id="1.10.10.60">
    <property type="entry name" value="Homeodomain-like"/>
    <property type="match status" value="1"/>
</dbReference>
<name>A0A811RMY2_9POAL</name>
<keyword evidence="7" id="KW-1185">Reference proteome</keyword>
<feature type="domain" description="Myb-like" evidence="5">
    <location>
        <begin position="7"/>
        <end position="62"/>
    </location>
</feature>
<evidence type="ECO:0000256" key="1">
    <source>
        <dbReference type="ARBA" id="ARBA00004123"/>
    </source>
</evidence>
<dbReference type="InterPro" id="IPR001005">
    <property type="entry name" value="SANT/Myb"/>
</dbReference>
<evidence type="ECO:0000313" key="7">
    <source>
        <dbReference type="Proteomes" id="UP000604825"/>
    </source>
</evidence>
<evidence type="ECO:0000259" key="5">
    <source>
        <dbReference type="PROSITE" id="PS50090"/>
    </source>
</evidence>
<dbReference type="PROSITE" id="PS50090">
    <property type="entry name" value="MYB_LIKE"/>
    <property type="match status" value="1"/>
</dbReference>
<dbReference type="Proteomes" id="UP000604825">
    <property type="component" value="Unassembled WGS sequence"/>
</dbReference>
<proteinExistence type="predicted"/>
<keyword evidence="3" id="KW-0804">Transcription</keyword>
<keyword evidence="4" id="KW-0539">Nucleus</keyword>
<sequence>MSASRSSSPNSMSKWSPKENKMFEQALAYYGEGTPNRWDKVSSAMGGIKSAEEVRCHYEDLDYDVKMIESGHVPYPQYKTQGFWTRGKVHDTSKANWKQIT</sequence>
<dbReference type="FunFam" id="1.10.10.60:FF:000154">
    <property type="entry name" value="Transcription factor SRM1"/>
    <property type="match status" value="1"/>
</dbReference>
<dbReference type="AlphaFoldDB" id="A0A811RMY2"/>
<dbReference type="PANTHER" id="PTHR43952:SF13">
    <property type="entry name" value="OS05G0567600 PROTEIN"/>
    <property type="match status" value="1"/>
</dbReference>
<dbReference type="SUPFAM" id="SSF46689">
    <property type="entry name" value="Homeodomain-like"/>
    <property type="match status" value="1"/>
</dbReference>
<comment type="subcellular location">
    <subcellularLocation>
        <location evidence="1">Nucleus</location>
    </subcellularLocation>
</comment>
<dbReference type="GO" id="GO:0003700">
    <property type="term" value="F:DNA-binding transcription factor activity"/>
    <property type="evidence" value="ECO:0007669"/>
    <property type="project" value="InterPro"/>
</dbReference>
<dbReference type="EMBL" id="CAJGYO010000016">
    <property type="protein sequence ID" value="CAD6271174.1"/>
    <property type="molecule type" value="Genomic_DNA"/>
</dbReference>